<dbReference type="InterPro" id="IPR009057">
    <property type="entry name" value="Homeodomain-like_sf"/>
</dbReference>
<dbReference type="PROSITE" id="PS50977">
    <property type="entry name" value="HTH_TETR_2"/>
    <property type="match status" value="1"/>
</dbReference>
<keyword evidence="7" id="KW-1185">Reference proteome</keyword>
<dbReference type="GO" id="GO:0000976">
    <property type="term" value="F:transcription cis-regulatory region binding"/>
    <property type="evidence" value="ECO:0007669"/>
    <property type="project" value="TreeGrafter"/>
</dbReference>
<dbReference type="EMBL" id="FQVX01000001">
    <property type="protein sequence ID" value="SHF68349.1"/>
    <property type="molecule type" value="Genomic_DNA"/>
</dbReference>
<sequence>MPLDDGALERAAVHVLAHRPDATMEEIAAAAGISRATLFRRHPTRAALVAELSRRAVRSYAEATDRAEPERGPAPAALRRLASELTALGAEQGILATQPLAGSVEADLLARAASTEDRIRALVRRGQEAGDFRADLPADWVLVALTWLVIGAADGLRTGRLAAADLGRLVGETVLAAVARP</sequence>
<evidence type="ECO:0000256" key="1">
    <source>
        <dbReference type="ARBA" id="ARBA00023015"/>
    </source>
</evidence>
<dbReference type="Gene3D" id="1.10.357.10">
    <property type="entry name" value="Tetracycline Repressor, domain 2"/>
    <property type="match status" value="1"/>
</dbReference>
<dbReference type="SUPFAM" id="SSF46689">
    <property type="entry name" value="Homeodomain-like"/>
    <property type="match status" value="1"/>
</dbReference>
<dbReference type="Pfam" id="PF00440">
    <property type="entry name" value="TetR_N"/>
    <property type="match status" value="1"/>
</dbReference>
<dbReference type="InterPro" id="IPR036271">
    <property type="entry name" value="Tet_transcr_reg_TetR-rel_C_sf"/>
</dbReference>
<dbReference type="PANTHER" id="PTHR30055">
    <property type="entry name" value="HTH-TYPE TRANSCRIPTIONAL REGULATOR RUTR"/>
    <property type="match status" value="1"/>
</dbReference>
<feature type="DNA-binding region" description="H-T-H motif" evidence="4">
    <location>
        <begin position="23"/>
        <end position="42"/>
    </location>
</feature>
<feature type="domain" description="HTH tetR-type" evidence="5">
    <location>
        <begin position="2"/>
        <end position="60"/>
    </location>
</feature>
<dbReference type="OrthoDB" id="8654052at2"/>
<accession>A0A1M5DMX0</accession>
<evidence type="ECO:0000256" key="2">
    <source>
        <dbReference type="ARBA" id="ARBA00023125"/>
    </source>
</evidence>
<evidence type="ECO:0000313" key="6">
    <source>
        <dbReference type="EMBL" id="SHF68349.1"/>
    </source>
</evidence>
<dbReference type="Proteomes" id="UP000184471">
    <property type="component" value="Unassembled WGS sequence"/>
</dbReference>
<proteinExistence type="predicted"/>
<dbReference type="AlphaFoldDB" id="A0A1M5DMX0"/>
<keyword evidence="2 4" id="KW-0238">DNA-binding</keyword>
<evidence type="ECO:0000313" key="7">
    <source>
        <dbReference type="Proteomes" id="UP000184471"/>
    </source>
</evidence>
<evidence type="ECO:0000256" key="4">
    <source>
        <dbReference type="PROSITE-ProRule" id="PRU00335"/>
    </source>
</evidence>
<reference evidence="6 7" key="1">
    <citation type="submission" date="2016-11" db="EMBL/GenBank/DDBJ databases">
        <authorList>
            <person name="Jaros S."/>
            <person name="Januszkiewicz K."/>
            <person name="Wedrychowicz H."/>
        </authorList>
    </citation>
    <scope>NUCLEOTIDE SEQUENCE [LARGE SCALE GENOMIC DNA]</scope>
    <source>
        <strain evidence="6 7">DSM 45408</strain>
    </source>
</reference>
<keyword evidence="3" id="KW-0804">Transcription</keyword>
<name>A0A1M5DMX0_9ACTN</name>
<dbReference type="InterPro" id="IPR001647">
    <property type="entry name" value="HTH_TetR"/>
</dbReference>
<evidence type="ECO:0000259" key="5">
    <source>
        <dbReference type="PROSITE" id="PS50977"/>
    </source>
</evidence>
<evidence type="ECO:0000256" key="3">
    <source>
        <dbReference type="ARBA" id="ARBA00023163"/>
    </source>
</evidence>
<keyword evidence="1" id="KW-0805">Transcription regulation</keyword>
<dbReference type="InterPro" id="IPR050109">
    <property type="entry name" value="HTH-type_TetR-like_transc_reg"/>
</dbReference>
<organism evidence="6 7">
    <name type="scientific">Geodermatophilus nigrescens</name>
    <dbReference type="NCBI Taxonomy" id="1070870"/>
    <lineage>
        <taxon>Bacteria</taxon>
        <taxon>Bacillati</taxon>
        <taxon>Actinomycetota</taxon>
        <taxon>Actinomycetes</taxon>
        <taxon>Geodermatophilales</taxon>
        <taxon>Geodermatophilaceae</taxon>
        <taxon>Geodermatophilus</taxon>
    </lineage>
</organism>
<dbReference type="SUPFAM" id="SSF48498">
    <property type="entry name" value="Tetracyclin repressor-like, C-terminal domain"/>
    <property type="match status" value="1"/>
</dbReference>
<dbReference type="STRING" id="1070870.SAMN05444351_0457"/>
<gene>
    <name evidence="6" type="ORF">SAMN05444351_0457</name>
</gene>
<dbReference type="RefSeq" id="WP_073418356.1">
    <property type="nucleotide sequence ID" value="NZ_FQVX01000001.1"/>
</dbReference>
<protein>
    <submittedName>
        <fullName evidence="6">Transcriptional regulator, TetR family</fullName>
    </submittedName>
</protein>
<dbReference type="PANTHER" id="PTHR30055:SF234">
    <property type="entry name" value="HTH-TYPE TRANSCRIPTIONAL REGULATOR BETI"/>
    <property type="match status" value="1"/>
</dbReference>
<dbReference type="GO" id="GO:0003700">
    <property type="term" value="F:DNA-binding transcription factor activity"/>
    <property type="evidence" value="ECO:0007669"/>
    <property type="project" value="TreeGrafter"/>
</dbReference>